<protein>
    <submittedName>
        <fullName evidence="2">Uncharacterized protein</fullName>
    </submittedName>
</protein>
<keyword evidence="1" id="KW-0812">Transmembrane</keyword>
<keyword evidence="1" id="KW-1133">Transmembrane helix</keyword>
<evidence type="ECO:0000313" key="2">
    <source>
        <dbReference type="EMBL" id="MDG0862638.1"/>
    </source>
</evidence>
<dbReference type="EMBL" id="SGUG01000011">
    <property type="protein sequence ID" value="MDG0862638.1"/>
    <property type="molecule type" value="Genomic_DNA"/>
</dbReference>
<evidence type="ECO:0000256" key="1">
    <source>
        <dbReference type="SAM" id="Phobius"/>
    </source>
</evidence>
<organism evidence="2 3">
    <name type="scientific">Pelomonas aquatica</name>
    <dbReference type="NCBI Taxonomy" id="431058"/>
    <lineage>
        <taxon>Bacteria</taxon>
        <taxon>Pseudomonadati</taxon>
        <taxon>Pseudomonadota</taxon>
        <taxon>Betaproteobacteria</taxon>
        <taxon>Burkholderiales</taxon>
        <taxon>Sphaerotilaceae</taxon>
        <taxon>Roseateles</taxon>
    </lineage>
</organism>
<dbReference type="RefSeq" id="WP_268151771.1">
    <property type="nucleotide sequence ID" value="NZ_JAPPUW010000013.1"/>
</dbReference>
<dbReference type="AlphaFoldDB" id="A0A9X4LGA5"/>
<proteinExistence type="predicted"/>
<comment type="caution">
    <text evidence="2">The sequence shown here is derived from an EMBL/GenBank/DDBJ whole genome shotgun (WGS) entry which is preliminary data.</text>
</comment>
<reference evidence="2" key="1">
    <citation type="submission" date="2019-02" db="EMBL/GenBank/DDBJ databases">
        <title>Draft genome of the type strain Pelomonas aquatica CCUG 52575T.</title>
        <authorList>
            <person name="Gomila M."/>
            <person name="Lalucat J."/>
        </authorList>
    </citation>
    <scope>NUCLEOTIDE SEQUENCE</scope>
    <source>
        <strain evidence="2">CCUG 52575</strain>
    </source>
</reference>
<accession>A0A9X4LGA5</accession>
<feature type="transmembrane region" description="Helical" evidence="1">
    <location>
        <begin position="36"/>
        <end position="54"/>
    </location>
</feature>
<sequence length="61" mass="6729">MVIARLLIGLLLFSAVVCFAFSIATGQARWRRRGLVIVKWTLVAGLAFFGALILERLALLL</sequence>
<dbReference type="Proteomes" id="UP001152766">
    <property type="component" value="Unassembled WGS sequence"/>
</dbReference>
<name>A0A9X4LGA5_9BURK</name>
<evidence type="ECO:0000313" key="3">
    <source>
        <dbReference type="Proteomes" id="UP001152766"/>
    </source>
</evidence>
<keyword evidence="1" id="KW-0472">Membrane</keyword>
<gene>
    <name evidence="2" type="ORF">EXJ73_09170</name>
</gene>
<keyword evidence="3" id="KW-1185">Reference proteome</keyword>